<name>A0A0H3A707_NITV4</name>
<organism evidence="3 4">
    <name type="scientific">Nitratidesulfovibrio vulgaris (strain DP4)</name>
    <name type="common">Desulfovibrio vulgaris</name>
    <dbReference type="NCBI Taxonomy" id="391774"/>
    <lineage>
        <taxon>Bacteria</taxon>
        <taxon>Pseudomonadati</taxon>
        <taxon>Thermodesulfobacteriota</taxon>
        <taxon>Desulfovibrionia</taxon>
        <taxon>Desulfovibrionales</taxon>
        <taxon>Desulfovibrionaceae</taxon>
        <taxon>Nitratidesulfovibrio</taxon>
    </lineage>
</organism>
<dbReference type="SUPFAM" id="SSF53756">
    <property type="entry name" value="UDP-Glycosyltransferase/glycogen phosphorylase"/>
    <property type="match status" value="1"/>
</dbReference>
<protein>
    <submittedName>
        <fullName evidence="3">Glycosyl transferase, group 1</fullName>
    </submittedName>
</protein>
<dbReference type="GO" id="GO:0016757">
    <property type="term" value="F:glycosyltransferase activity"/>
    <property type="evidence" value="ECO:0007669"/>
    <property type="project" value="UniProtKB-ARBA"/>
</dbReference>
<dbReference type="AlphaFoldDB" id="A0A0H3A707"/>
<accession>A0A0H3A707</accession>
<dbReference type="CDD" id="cd03811">
    <property type="entry name" value="GT4_GT28_WabH-like"/>
    <property type="match status" value="1"/>
</dbReference>
<keyword evidence="3" id="KW-0808">Transferase</keyword>
<feature type="domain" description="Glycosyltransferase subfamily 4-like N-terminal" evidence="2">
    <location>
        <begin position="15"/>
        <end position="180"/>
    </location>
</feature>
<dbReference type="Pfam" id="PF00534">
    <property type="entry name" value="Glycos_transf_1"/>
    <property type="match status" value="1"/>
</dbReference>
<gene>
    <name evidence="3" type="ordered locus">Dvul_0195</name>
</gene>
<feature type="domain" description="Glycosyl transferase family 1" evidence="1">
    <location>
        <begin position="201"/>
        <end position="327"/>
    </location>
</feature>
<evidence type="ECO:0000259" key="1">
    <source>
        <dbReference type="Pfam" id="PF00534"/>
    </source>
</evidence>
<evidence type="ECO:0000313" key="4">
    <source>
        <dbReference type="Proteomes" id="UP000009173"/>
    </source>
</evidence>
<dbReference type="Gene3D" id="3.40.50.2000">
    <property type="entry name" value="Glycogen Phosphorylase B"/>
    <property type="match status" value="2"/>
</dbReference>
<dbReference type="Proteomes" id="UP000009173">
    <property type="component" value="Chromosome"/>
</dbReference>
<evidence type="ECO:0000313" key="3">
    <source>
        <dbReference type="EMBL" id="ABM27219.1"/>
    </source>
</evidence>
<dbReference type="InterPro" id="IPR028098">
    <property type="entry name" value="Glyco_trans_4-like_N"/>
</dbReference>
<sequence length="386" mass="41251">MTPPVVCFCNTNPGWGGGEKWHLEAAIALAHRGRRVLLMAHPAGRLHAEASRLAATLPAHLPGLRVLPLQVGRLTFLNPGAIVRIAHVLHREKVDSLVLGLTSDLKAVGPAARLAGVRQVFYRRGSALPIRNTAFNRLLYGRVINGLIVNSQETRRLALVNNAGLIPEERIHLLHNGIDATGFDAALKKASPAYRAGGHTLVIGNAGRLNRQKGQHHLLHMARLLADEGLDFRLVIAGEGERRQELETLARTLGVSGHVVFAGFLADLAPFWKSLDVFVLSSHWEGFGYVLAEAMLAEVPVVSFDVSNIPELVQDGTNGLLVPGPDAAPEGDAAPAAGLARAVMTMAASQDLRCRMGAAGRAHALAKYAQESCMDALESILGSAPR</sequence>
<dbReference type="RefSeq" id="WP_011791455.1">
    <property type="nucleotide sequence ID" value="NC_008751.1"/>
</dbReference>
<dbReference type="EMBL" id="CP000527">
    <property type="protein sequence ID" value="ABM27219.1"/>
    <property type="molecule type" value="Genomic_DNA"/>
</dbReference>
<proteinExistence type="predicted"/>
<evidence type="ECO:0000259" key="2">
    <source>
        <dbReference type="Pfam" id="PF13439"/>
    </source>
</evidence>
<dbReference type="InterPro" id="IPR001296">
    <property type="entry name" value="Glyco_trans_1"/>
</dbReference>
<dbReference type="KEGG" id="dvl:Dvul_0195"/>
<dbReference type="HOGENOM" id="CLU_009583_0_4_7"/>
<dbReference type="PANTHER" id="PTHR12526">
    <property type="entry name" value="GLYCOSYLTRANSFERASE"/>
    <property type="match status" value="1"/>
</dbReference>
<reference evidence="4" key="1">
    <citation type="journal article" date="2009" name="Environ. Microbiol.">
        <title>Contribution of mobile genetic elements to Desulfovibrio vulgaris genome plasticity.</title>
        <authorList>
            <person name="Walker C.B."/>
            <person name="Stolyar S."/>
            <person name="Chivian D."/>
            <person name="Pinel N."/>
            <person name="Gabster J.A."/>
            <person name="Dehal P.S."/>
            <person name="He Z."/>
            <person name="Yang Z.K."/>
            <person name="Yen H.C."/>
            <person name="Zhou J."/>
            <person name="Wall J.D."/>
            <person name="Hazen T.C."/>
            <person name="Arkin A.P."/>
            <person name="Stahl D.A."/>
        </authorList>
    </citation>
    <scope>NUCLEOTIDE SEQUENCE [LARGE SCALE GENOMIC DNA]</scope>
    <source>
        <strain evidence="4">DP4</strain>
    </source>
</reference>
<dbReference type="Pfam" id="PF13439">
    <property type="entry name" value="Glyco_transf_4"/>
    <property type="match status" value="1"/>
</dbReference>